<dbReference type="AlphaFoldDB" id="A0A9P2L9T0"/>
<dbReference type="EMBL" id="AAYLMQ010000039">
    <property type="protein sequence ID" value="EGY2378462.1"/>
    <property type="molecule type" value="Genomic_DNA"/>
</dbReference>
<comment type="caution">
    <text evidence="1">The sequence shown here is derived from an EMBL/GenBank/DDBJ whole genome shotgun (WGS) entry which is preliminary data.</text>
</comment>
<evidence type="ECO:0000313" key="1">
    <source>
        <dbReference type="EMBL" id="EGY2378462.1"/>
    </source>
</evidence>
<proteinExistence type="predicted"/>
<evidence type="ECO:0008006" key="2">
    <source>
        <dbReference type="Google" id="ProtNLM"/>
    </source>
</evidence>
<name>A0A9P2L9T0_ACIBA</name>
<organism evidence="1">
    <name type="scientific">Acinetobacter baumannii</name>
    <dbReference type="NCBI Taxonomy" id="470"/>
    <lineage>
        <taxon>Bacteria</taxon>
        <taxon>Pseudomonadati</taxon>
        <taxon>Pseudomonadota</taxon>
        <taxon>Gammaproteobacteria</taxon>
        <taxon>Moraxellales</taxon>
        <taxon>Moraxellaceae</taxon>
        <taxon>Acinetobacter</taxon>
        <taxon>Acinetobacter calcoaceticus/baumannii complex</taxon>
    </lineage>
</organism>
<reference evidence="1" key="1">
    <citation type="submission" date="2020-12" db="EMBL/GenBank/DDBJ databases">
        <authorList>
            <consortium name="Clinical and Environmental Microbiology Branch: Whole genome sequencing antimicrobial resistance pathogens in the healthcare setting"/>
        </authorList>
    </citation>
    <scope>NUCLEOTIDE SEQUENCE</scope>
    <source>
        <strain evidence="1">2018HL-00813</strain>
    </source>
</reference>
<dbReference type="PROSITE" id="PS51257">
    <property type="entry name" value="PROKAR_LIPOPROTEIN"/>
    <property type="match status" value="1"/>
</dbReference>
<accession>A0A9P2L9T0</accession>
<protein>
    <recommendedName>
        <fullName evidence="2">Lipoprotein</fullName>
    </recommendedName>
</protein>
<sequence>MKFVFFLFTLFLISGCKAESSKIAYDQKKQCKNDLMLIASKNFDFNGINKDDIIFDFSEKDFIKIFVKSKSGVNNGATFGWIRIDRKDNKLYDITYDEENNIPMNLFDKKDYIRKCL</sequence>
<gene>
    <name evidence="1" type="ORF">JHZ39_002873</name>
</gene>
<dbReference type="RefSeq" id="WP_103891239.1">
    <property type="nucleotide sequence ID" value="NZ_CP051866.1"/>
</dbReference>